<dbReference type="Proteomes" id="UP000587586">
    <property type="component" value="Unassembled WGS sequence"/>
</dbReference>
<dbReference type="RefSeq" id="WP_183360169.1">
    <property type="nucleotide sequence ID" value="NZ_BLXZ01000002.1"/>
</dbReference>
<gene>
    <name evidence="2" type="ORF">GMLC_12160</name>
</gene>
<dbReference type="EMBL" id="BLXZ01000002">
    <property type="protein sequence ID" value="GFO67637.1"/>
    <property type="molecule type" value="Genomic_DNA"/>
</dbReference>
<dbReference type="SMART" id="SM01235">
    <property type="entry name" value="Haem_bd"/>
    <property type="match status" value="1"/>
</dbReference>
<accession>A0A6V8N724</accession>
<feature type="domain" description="Haem-binding" evidence="1">
    <location>
        <begin position="16"/>
        <end position="146"/>
    </location>
</feature>
<keyword evidence="3" id="KW-1185">Reference proteome</keyword>
<evidence type="ECO:0000313" key="3">
    <source>
        <dbReference type="Proteomes" id="UP000587586"/>
    </source>
</evidence>
<dbReference type="Pfam" id="PF14376">
    <property type="entry name" value="Haem_bd"/>
    <property type="match status" value="1"/>
</dbReference>
<dbReference type="InterPro" id="IPR025992">
    <property type="entry name" value="Haem-bd"/>
</dbReference>
<evidence type="ECO:0000259" key="1">
    <source>
        <dbReference type="SMART" id="SM01235"/>
    </source>
</evidence>
<protein>
    <recommendedName>
        <fullName evidence="1">Haem-binding domain-containing protein</fullName>
    </recommendedName>
</protein>
<evidence type="ECO:0000313" key="2">
    <source>
        <dbReference type="EMBL" id="GFO67637.1"/>
    </source>
</evidence>
<comment type="caution">
    <text evidence="2">The sequence shown here is derived from an EMBL/GenBank/DDBJ whole genome shotgun (WGS) entry which is preliminary data.</text>
</comment>
<sequence length="149" mass="16970">MSKTANNVLVLVLPAIALLFLIQMVPYGKNLVNPPVINEPIWDSAETRALAKRACFDCHSHETVRPRYSMFAPISWLIQWDVDRGRDELNFSDWRNGAREAERADKIRGEITGGEMPPLPYRMIHPTARLTESERQLLIKGLNKTTSGR</sequence>
<organism evidence="2 3">
    <name type="scientific">Geomonas limicola</name>
    <dbReference type="NCBI Taxonomy" id="2740186"/>
    <lineage>
        <taxon>Bacteria</taxon>
        <taxon>Pseudomonadati</taxon>
        <taxon>Thermodesulfobacteriota</taxon>
        <taxon>Desulfuromonadia</taxon>
        <taxon>Geobacterales</taxon>
        <taxon>Geobacteraceae</taxon>
        <taxon>Geomonas</taxon>
    </lineage>
</organism>
<dbReference type="AlphaFoldDB" id="A0A6V8N724"/>
<proteinExistence type="predicted"/>
<reference evidence="3" key="1">
    <citation type="submission" date="2020-06" db="EMBL/GenBank/DDBJ databases">
        <title>Draft genomic sequecing of Geomonas sp. Red745.</title>
        <authorList>
            <person name="Itoh H."/>
            <person name="Xu Z.X."/>
            <person name="Ushijima N."/>
            <person name="Masuda Y."/>
            <person name="Shiratori Y."/>
            <person name="Senoo K."/>
        </authorList>
    </citation>
    <scope>NUCLEOTIDE SEQUENCE [LARGE SCALE GENOMIC DNA]</scope>
    <source>
        <strain evidence="3">Red745</strain>
    </source>
</reference>
<name>A0A6V8N724_9BACT</name>